<feature type="chain" id="PRO_5047451366" evidence="1">
    <location>
        <begin position="26"/>
        <end position="306"/>
    </location>
</feature>
<reference evidence="2 3" key="1">
    <citation type="submission" date="2022-10" db="EMBL/GenBank/DDBJ databases">
        <title>Chitinophaga nivalis PC15 sp. nov., isolated from Pyeongchang county, South Korea.</title>
        <authorList>
            <person name="Trinh H.N."/>
        </authorList>
    </citation>
    <scope>NUCLEOTIDE SEQUENCE [LARGE SCALE GENOMIC DNA]</scope>
    <source>
        <strain evidence="2 3">PC14</strain>
    </source>
</reference>
<keyword evidence="1" id="KW-0732">Signal</keyword>
<dbReference type="EMBL" id="JAPDNS010000002">
    <property type="protein sequence ID" value="MCW3487800.1"/>
    <property type="molecule type" value="Genomic_DNA"/>
</dbReference>
<dbReference type="RefSeq" id="WP_264734605.1">
    <property type="nucleotide sequence ID" value="NZ_JAPDNR010000001.1"/>
</dbReference>
<feature type="signal peptide" evidence="1">
    <location>
        <begin position="1"/>
        <end position="25"/>
    </location>
</feature>
<dbReference type="InterPro" id="IPR019861">
    <property type="entry name" value="PorP/SprF_Bacteroidetes"/>
</dbReference>
<dbReference type="Pfam" id="PF11751">
    <property type="entry name" value="PorP_SprF"/>
    <property type="match status" value="1"/>
</dbReference>
<accession>A0ABT3IV15</accession>
<protein>
    <submittedName>
        <fullName evidence="2">PorP/SprF family type IX secretion system membrane protein</fullName>
    </submittedName>
</protein>
<sequence>MMYNNPYIRFLYLSAFFLLSMRGTAQTLSNTPALLEPSGMQYFQNQYLANPATAGIDTGLHVTAAYRSQWKGIDGAPVTKFMSADGNIMNRVGTGIRVFNDVAGLLTRTRIALSYAYHLPLNGKGKQLSLGLSLALQMQRLNLKELNGDASDPSIGAFNRRDDYFEGEFGAAYTDGRWSIQGTIPNIRGLLKGDHNTVDGGNVFFAATSYRFTPADAAITSVEPKICFRGVRGYDNIVDIGVKMALLHNVAHVMAMYHTSKSITAGLGVNIKETLDISLLYTAQTGGIGTHVNGAFEVGATLHLFR</sequence>
<name>A0ABT3IV15_9BACT</name>
<organism evidence="2 3">
    <name type="scientific">Chitinophaga nivalis</name>
    <dbReference type="NCBI Taxonomy" id="2991709"/>
    <lineage>
        <taxon>Bacteria</taxon>
        <taxon>Pseudomonadati</taxon>
        <taxon>Bacteroidota</taxon>
        <taxon>Chitinophagia</taxon>
        <taxon>Chitinophagales</taxon>
        <taxon>Chitinophagaceae</taxon>
        <taxon>Chitinophaga</taxon>
    </lineage>
</organism>
<proteinExistence type="predicted"/>
<dbReference type="NCBIfam" id="TIGR03519">
    <property type="entry name" value="T9SS_PorP_fam"/>
    <property type="match status" value="1"/>
</dbReference>
<comment type="caution">
    <text evidence="2">The sequence shown here is derived from an EMBL/GenBank/DDBJ whole genome shotgun (WGS) entry which is preliminary data.</text>
</comment>
<dbReference type="Proteomes" id="UP001207742">
    <property type="component" value="Unassembled WGS sequence"/>
</dbReference>
<evidence type="ECO:0000256" key="1">
    <source>
        <dbReference type="SAM" id="SignalP"/>
    </source>
</evidence>
<keyword evidence="3" id="KW-1185">Reference proteome</keyword>
<evidence type="ECO:0000313" key="3">
    <source>
        <dbReference type="Proteomes" id="UP001207742"/>
    </source>
</evidence>
<gene>
    <name evidence="2" type="ORF">OL497_28160</name>
</gene>
<evidence type="ECO:0000313" key="2">
    <source>
        <dbReference type="EMBL" id="MCW3487800.1"/>
    </source>
</evidence>